<proteinExistence type="predicted"/>
<sequence length="186" mass="20449">MFLQSTSLPSGPSGTPKLIWFGFFFDPHTWGEAHSAIKLPPGGPNIEHKTPPENSSAQLMSSQQAGALFFCITIAISAIGPEYHPLYCRGRFGLLCWPPLVVYCILAGGPKRSTMDRATRMKISPRGTMDEKGLVFGAVHCWKPYTVKGGMRRQVARTCNPPCFTPFTKLPHFNPPPPHAADPRSK</sequence>
<accession>A0AAV6V8Y9</accession>
<dbReference type="AlphaFoldDB" id="A0AAV6V8Y9"/>
<name>A0AAV6V8Y9_9ARAC</name>
<evidence type="ECO:0000313" key="2">
    <source>
        <dbReference type="Proteomes" id="UP000827092"/>
    </source>
</evidence>
<reference evidence="1 2" key="1">
    <citation type="journal article" date="2022" name="Nat. Ecol. Evol.">
        <title>A masculinizing supergene underlies an exaggerated male reproductive morph in a spider.</title>
        <authorList>
            <person name="Hendrickx F."/>
            <person name="De Corte Z."/>
            <person name="Sonet G."/>
            <person name="Van Belleghem S.M."/>
            <person name="Kostlbacher S."/>
            <person name="Vangestel C."/>
        </authorList>
    </citation>
    <scope>NUCLEOTIDE SEQUENCE [LARGE SCALE GENOMIC DNA]</scope>
    <source>
        <strain evidence="1">W744_W776</strain>
    </source>
</reference>
<comment type="caution">
    <text evidence="1">The sequence shown here is derived from an EMBL/GenBank/DDBJ whole genome shotgun (WGS) entry which is preliminary data.</text>
</comment>
<organism evidence="1 2">
    <name type="scientific">Oedothorax gibbosus</name>
    <dbReference type="NCBI Taxonomy" id="931172"/>
    <lineage>
        <taxon>Eukaryota</taxon>
        <taxon>Metazoa</taxon>
        <taxon>Ecdysozoa</taxon>
        <taxon>Arthropoda</taxon>
        <taxon>Chelicerata</taxon>
        <taxon>Arachnida</taxon>
        <taxon>Araneae</taxon>
        <taxon>Araneomorphae</taxon>
        <taxon>Entelegynae</taxon>
        <taxon>Araneoidea</taxon>
        <taxon>Linyphiidae</taxon>
        <taxon>Erigoninae</taxon>
        <taxon>Oedothorax</taxon>
    </lineage>
</organism>
<evidence type="ECO:0000313" key="1">
    <source>
        <dbReference type="EMBL" id="KAG8192086.1"/>
    </source>
</evidence>
<keyword evidence="2" id="KW-1185">Reference proteome</keyword>
<dbReference type="Proteomes" id="UP000827092">
    <property type="component" value="Unassembled WGS sequence"/>
</dbReference>
<gene>
    <name evidence="1" type="ORF">JTE90_005384</name>
</gene>
<protein>
    <submittedName>
        <fullName evidence="1">Uncharacterized protein</fullName>
    </submittedName>
</protein>
<dbReference type="EMBL" id="JAFNEN010000145">
    <property type="protein sequence ID" value="KAG8192086.1"/>
    <property type="molecule type" value="Genomic_DNA"/>
</dbReference>